<keyword evidence="8" id="KW-0175">Coiled coil</keyword>
<dbReference type="PANTHER" id="PTHR32309">
    <property type="entry name" value="TYROSINE-PROTEIN KINASE"/>
    <property type="match status" value="1"/>
</dbReference>
<evidence type="ECO:0000256" key="7">
    <source>
        <dbReference type="ARBA" id="ARBA00023136"/>
    </source>
</evidence>
<dbReference type="EMBL" id="CP150951">
    <property type="protein sequence ID" value="WZC48731.1"/>
    <property type="molecule type" value="Genomic_DNA"/>
</dbReference>
<dbReference type="InterPro" id="IPR005702">
    <property type="entry name" value="Wzc-like_C"/>
</dbReference>
<gene>
    <name evidence="12" type="ORF">AABB29_18125</name>
</gene>
<proteinExistence type="predicted"/>
<name>A0ABZ2V2L5_9RHOB</name>
<accession>A0ABZ2V2L5</accession>
<dbReference type="InterPro" id="IPR003856">
    <property type="entry name" value="LPS_length_determ_N"/>
</dbReference>
<evidence type="ECO:0000256" key="1">
    <source>
        <dbReference type="ARBA" id="ARBA00004651"/>
    </source>
</evidence>
<sequence>MTHHNAGHILDLSQAARVEPLDIAGMIITLWRGKWVILLSTVAMLLLAGYYAFAIASPRYAATTTLHVDTNRFAITENGVSSAGGTGNLNTEVAILRSRHLLEQVVDTLNLQTDPAFNRYLTPVAQWSITGLRNQMRDWLSGSTTPAPDQAAIRAKTVENLRNTISIQTQRDSAVLSITATTGKSETAATIANTLADLYLVDQINTQFSTSETAVTWLSEKVFELQIELAEKENAITELIARAQIGDEATLDAISRQAIETDNRLQEARAALTKLDDGTQVSATGTSLSADSQQLSNQIAALELYRANLSAQLADQSASLAQLQHLRREADATRVLYETFLSRLQDVSLQSGLSAPRSRILNIAEPGTYVAPRKMLILAMAGLLGVAVGIMLAVLQAARRTGIRTADALADATGLPVMAQLPAKWRKKPPVKDAARTLRAAVLLQAAEDSAQTILCTSGLVDDGQKDTAFLLGQALHDLGRSVLVFDGDLRNSKANGDLNAIIKGAQDGDAMIHSDRRWGVDVLRTHAGNAHPADLFCSRNFNMFLNRMRERYDHIIIAAPPVLPAPDTLVLAQHSDAVIYAVQCDRTKPETIRAGQQALEGAQAPITGFVLTGVDIRKQKTAGASIWPSGKAHPIGAATL</sequence>
<evidence type="ECO:0000256" key="9">
    <source>
        <dbReference type="SAM" id="Phobius"/>
    </source>
</evidence>
<feature type="domain" description="Polysaccharide chain length determinant N-terminal" evidence="10">
    <location>
        <begin position="21"/>
        <end position="109"/>
    </location>
</feature>
<dbReference type="Proteomes" id="UP001440612">
    <property type="component" value="Chromosome"/>
</dbReference>
<keyword evidence="7 9" id="KW-0472">Membrane</keyword>
<keyword evidence="3 9" id="KW-0812">Transmembrane</keyword>
<reference evidence="13" key="1">
    <citation type="submission" date="2024-04" db="EMBL/GenBank/DDBJ databases">
        <title>Phylogenomic analyses of a clade within the roseobacter group suggest taxonomic reassignments of species of the genera Aestuariivita, Citreicella, Loktanella, Nautella, Pelagibaca, Ruegeria, Thalassobius, Thiobacimonas and Tropicibacter, and the proposal o.</title>
        <authorList>
            <person name="Jeon C.O."/>
        </authorList>
    </citation>
    <scope>NUCLEOTIDE SEQUENCE [LARGE SCALE GENOMIC DNA]</scope>
    <source>
        <strain evidence="13">BS5-3</strain>
    </source>
</reference>
<evidence type="ECO:0000259" key="11">
    <source>
        <dbReference type="Pfam" id="PF13807"/>
    </source>
</evidence>
<keyword evidence="2" id="KW-1003">Cell membrane</keyword>
<dbReference type="Pfam" id="PF13807">
    <property type="entry name" value="GNVR"/>
    <property type="match status" value="1"/>
</dbReference>
<evidence type="ECO:0000256" key="4">
    <source>
        <dbReference type="ARBA" id="ARBA00022741"/>
    </source>
</evidence>
<evidence type="ECO:0000256" key="8">
    <source>
        <dbReference type="SAM" id="Coils"/>
    </source>
</evidence>
<keyword evidence="4" id="KW-0547">Nucleotide-binding</keyword>
<dbReference type="RefSeq" id="WP_341366844.1">
    <property type="nucleotide sequence ID" value="NZ_CP150951.2"/>
</dbReference>
<dbReference type="InterPro" id="IPR032807">
    <property type="entry name" value="GNVR"/>
</dbReference>
<evidence type="ECO:0000256" key="5">
    <source>
        <dbReference type="ARBA" id="ARBA00022840"/>
    </source>
</evidence>
<protein>
    <submittedName>
        <fullName evidence="12">GumC family protein</fullName>
    </submittedName>
</protein>
<evidence type="ECO:0000256" key="2">
    <source>
        <dbReference type="ARBA" id="ARBA00022475"/>
    </source>
</evidence>
<dbReference type="CDD" id="cd05387">
    <property type="entry name" value="BY-kinase"/>
    <property type="match status" value="1"/>
</dbReference>
<dbReference type="Pfam" id="PF02706">
    <property type="entry name" value="Wzz"/>
    <property type="match status" value="1"/>
</dbReference>
<dbReference type="Gene3D" id="3.40.50.300">
    <property type="entry name" value="P-loop containing nucleotide triphosphate hydrolases"/>
    <property type="match status" value="1"/>
</dbReference>
<feature type="transmembrane region" description="Helical" evidence="9">
    <location>
        <begin position="375"/>
        <end position="395"/>
    </location>
</feature>
<evidence type="ECO:0000259" key="10">
    <source>
        <dbReference type="Pfam" id="PF02706"/>
    </source>
</evidence>
<dbReference type="PANTHER" id="PTHR32309:SF13">
    <property type="entry name" value="FERRIC ENTEROBACTIN TRANSPORT PROTEIN FEPE"/>
    <property type="match status" value="1"/>
</dbReference>
<keyword evidence="13" id="KW-1185">Reference proteome</keyword>
<comment type="subcellular location">
    <subcellularLocation>
        <location evidence="1">Cell membrane</location>
        <topology evidence="1">Multi-pass membrane protein</topology>
    </subcellularLocation>
</comment>
<keyword evidence="6 9" id="KW-1133">Transmembrane helix</keyword>
<dbReference type="InterPro" id="IPR027417">
    <property type="entry name" value="P-loop_NTPase"/>
</dbReference>
<keyword evidence="5" id="KW-0067">ATP-binding</keyword>
<dbReference type="InterPro" id="IPR050445">
    <property type="entry name" value="Bact_polysacc_biosynth/exp"/>
</dbReference>
<dbReference type="SUPFAM" id="SSF52540">
    <property type="entry name" value="P-loop containing nucleoside triphosphate hydrolases"/>
    <property type="match status" value="1"/>
</dbReference>
<evidence type="ECO:0000313" key="12">
    <source>
        <dbReference type="EMBL" id="WZC48731.1"/>
    </source>
</evidence>
<evidence type="ECO:0000313" key="13">
    <source>
        <dbReference type="Proteomes" id="UP001440612"/>
    </source>
</evidence>
<evidence type="ECO:0000256" key="6">
    <source>
        <dbReference type="ARBA" id="ARBA00022989"/>
    </source>
</evidence>
<organism evidence="12 13">
    <name type="scientific">Yoonia phaeophyticola</name>
    <dbReference type="NCBI Taxonomy" id="3137369"/>
    <lineage>
        <taxon>Bacteria</taxon>
        <taxon>Pseudomonadati</taxon>
        <taxon>Pseudomonadota</taxon>
        <taxon>Alphaproteobacteria</taxon>
        <taxon>Rhodobacterales</taxon>
        <taxon>Paracoccaceae</taxon>
        <taxon>Yoonia</taxon>
    </lineage>
</organism>
<feature type="coiled-coil region" evidence="8">
    <location>
        <begin position="222"/>
        <end position="312"/>
    </location>
</feature>
<evidence type="ECO:0000256" key="3">
    <source>
        <dbReference type="ARBA" id="ARBA00022692"/>
    </source>
</evidence>
<feature type="transmembrane region" description="Helical" evidence="9">
    <location>
        <begin position="35"/>
        <end position="53"/>
    </location>
</feature>
<feature type="domain" description="Tyrosine-protein kinase G-rich" evidence="11">
    <location>
        <begin position="325"/>
        <end position="397"/>
    </location>
</feature>